<protein>
    <submittedName>
        <fullName evidence="1">Uncharacterized protein</fullName>
    </submittedName>
</protein>
<dbReference type="PANTHER" id="PTHR34956">
    <property type="entry name" value="OS05G0397300 PROTEIN"/>
    <property type="match status" value="1"/>
</dbReference>
<evidence type="ECO:0000313" key="1">
    <source>
        <dbReference type="EMBL" id="KAH1031216.1"/>
    </source>
</evidence>
<name>A0A9D3U7D0_9ROSI</name>
<reference evidence="1 2" key="1">
    <citation type="journal article" date="2021" name="Plant Biotechnol. J.">
        <title>Multi-omics assisted identification of the key and species-specific regulatory components of drought-tolerant mechanisms in Gossypium stocksii.</title>
        <authorList>
            <person name="Yu D."/>
            <person name="Ke L."/>
            <person name="Zhang D."/>
            <person name="Wu Y."/>
            <person name="Sun Y."/>
            <person name="Mei J."/>
            <person name="Sun J."/>
            <person name="Sun Y."/>
        </authorList>
    </citation>
    <scope>NUCLEOTIDE SEQUENCE [LARGE SCALE GENOMIC DNA]</scope>
    <source>
        <strain evidence="2">cv. E1</strain>
        <tissue evidence="1">Leaf</tissue>
    </source>
</reference>
<dbReference type="AlphaFoldDB" id="A0A9D3U7D0"/>
<proteinExistence type="predicted"/>
<keyword evidence="2" id="KW-1185">Reference proteome</keyword>
<gene>
    <name evidence="1" type="ORF">J1N35_043390</name>
</gene>
<dbReference type="Proteomes" id="UP000828251">
    <property type="component" value="Unassembled WGS sequence"/>
</dbReference>
<dbReference type="PANTHER" id="PTHR34956:SF1">
    <property type="entry name" value="DUF4005 DOMAIN-CONTAINING PROTEIN"/>
    <property type="match status" value="1"/>
</dbReference>
<comment type="caution">
    <text evidence="1">The sequence shown here is derived from an EMBL/GenBank/DDBJ whole genome shotgun (WGS) entry which is preliminary data.</text>
</comment>
<sequence>MALSTVSDDEIIKFRMMKLSSFEIKDSPINCPTTPLALQALISTLLPTSLFPMDMDMDYEDDGFYAEIRRQILLLTAEDDDDYQQTETNNSPPTRRAANLCRLRHASYFSWCAGEKTNSAPTWLSNLWRNDNSNRTGTGVFIPHINNSRRWRRPSRMRKRKNTGHNQIILNQTGEYTS</sequence>
<organism evidence="1 2">
    <name type="scientific">Gossypium stocksii</name>
    <dbReference type="NCBI Taxonomy" id="47602"/>
    <lineage>
        <taxon>Eukaryota</taxon>
        <taxon>Viridiplantae</taxon>
        <taxon>Streptophyta</taxon>
        <taxon>Embryophyta</taxon>
        <taxon>Tracheophyta</taxon>
        <taxon>Spermatophyta</taxon>
        <taxon>Magnoliopsida</taxon>
        <taxon>eudicotyledons</taxon>
        <taxon>Gunneridae</taxon>
        <taxon>Pentapetalae</taxon>
        <taxon>rosids</taxon>
        <taxon>malvids</taxon>
        <taxon>Malvales</taxon>
        <taxon>Malvaceae</taxon>
        <taxon>Malvoideae</taxon>
        <taxon>Gossypium</taxon>
    </lineage>
</organism>
<dbReference type="EMBL" id="JAIQCV010000013">
    <property type="protein sequence ID" value="KAH1031216.1"/>
    <property type="molecule type" value="Genomic_DNA"/>
</dbReference>
<dbReference type="OrthoDB" id="1649181at2759"/>
<accession>A0A9D3U7D0</accession>
<evidence type="ECO:0000313" key="2">
    <source>
        <dbReference type="Proteomes" id="UP000828251"/>
    </source>
</evidence>